<dbReference type="GO" id="GO:0005886">
    <property type="term" value="C:plasma membrane"/>
    <property type="evidence" value="ECO:0007669"/>
    <property type="project" value="UniProtKB-SubCell"/>
</dbReference>
<dbReference type="RefSeq" id="WP_015048444.1">
    <property type="nucleotide sequence ID" value="NC_018868.3"/>
</dbReference>
<proteinExistence type="predicted"/>
<keyword evidence="12" id="KW-0534">Nitrate assimilation</keyword>
<dbReference type="STRING" id="1117647.M5M_15795"/>
<dbReference type="OrthoDB" id="9788113at2"/>
<dbReference type="AlphaFoldDB" id="K4KMP9"/>
<dbReference type="EC" id="1.7.5.1" evidence="2"/>
<evidence type="ECO:0000256" key="15">
    <source>
        <dbReference type="ARBA" id="ARBA00063882"/>
    </source>
</evidence>
<dbReference type="PANTHER" id="PTHR30598:SF3">
    <property type="entry name" value="RESPIRATORY NITRATE REDUCTASE 1 GAMMA CHAIN"/>
    <property type="match status" value="1"/>
</dbReference>
<evidence type="ECO:0000313" key="19">
    <source>
        <dbReference type="EMBL" id="AFV00292.1"/>
    </source>
</evidence>
<keyword evidence="9 17" id="KW-1133">Transmembrane helix</keyword>
<dbReference type="GO" id="GO:0160182">
    <property type="term" value="F:nitrate reductase (quinone) activity"/>
    <property type="evidence" value="ECO:0007669"/>
    <property type="project" value="UniProtKB-EC"/>
</dbReference>
<feature type="binding site" description="axial binding residue" evidence="16">
    <location>
        <position position="204"/>
    </location>
    <ligand>
        <name>heme b</name>
        <dbReference type="ChEBI" id="CHEBI:60344"/>
        <label>1</label>
    </ligand>
    <ligandPart>
        <name>Fe</name>
        <dbReference type="ChEBI" id="CHEBI:18248"/>
    </ligandPart>
</feature>
<dbReference type="Gene3D" id="1.20.950.20">
    <property type="entry name" value="Transmembrane di-heme cytochromes, Chain C"/>
    <property type="match status" value="1"/>
</dbReference>
<evidence type="ECO:0000256" key="8">
    <source>
        <dbReference type="ARBA" id="ARBA00022982"/>
    </source>
</evidence>
<organism evidence="19 20">
    <name type="scientific">Simiduia agarivorans (strain DSM 21679 / JCM 13881 / BCRC 17597 / SA1)</name>
    <dbReference type="NCBI Taxonomy" id="1117647"/>
    <lineage>
        <taxon>Bacteria</taxon>
        <taxon>Pseudomonadati</taxon>
        <taxon>Pseudomonadota</taxon>
        <taxon>Gammaproteobacteria</taxon>
        <taxon>Cellvibrionales</taxon>
        <taxon>Cellvibrionaceae</taxon>
        <taxon>Simiduia</taxon>
    </lineage>
</organism>
<evidence type="ECO:0000256" key="17">
    <source>
        <dbReference type="SAM" id="Phobius"/>
    </source>
</evidence>
<feature type="binding site" description="axial binding residue" evidence="16">
    <location>
        <position position="63"/>
    </location>
    <ligand>
        <name>heme b</name>
        <dbReference type="ChEBI" id="CHEBI:60344"/>
        <label>1</label>
    </ligand>
    <ligandPart>
        <name>Fe</name>
        <dbReference type="ChEBI" id="CHEBI:18248"/>
    </ligandPart>
</feature>
<dbReference type="InterPro" id="IPR036197">
    <property type="entry name" value="NarG-like_sf"/>
</dbReference>
<keyword evidence="10" id="KW-0560">Oxidoreductase</keyword>
<keyword evidence="7" id="KW-0479">Metal-binding</keyword>
<evidence type="ECO:0000256" key="12">
    <source>
        <dbReference type="ARBA" id="ARBA00023063"/>
    </source>
</evidence>
<dbReference type="InterPro" id="IPR003816">
    <property type="entry name" value="Nitrate_red_gam"/>
</dbReference>
<evidence type="ECO:0000256" key="1">
    <source>
        <dbReference type="ARBA" id="ARBA00004651"/>
    </source>
</evidence>
<dbReference type="GO" id="GO:0009325">
    <property type="term" value="C:nitrate reductase complex"/>
    <property type="evidence" value="ECO:0007669"/>
    <property type="project" value="InterPro"/>
</dbReference>
<feature type="transmembrane region" description="Helical" evidence="17">
    <location>
        <begin position="181"/>
        <end position="199"/>
    </location>
</feature>
<feature type="binding site" description="axial binding residue" evidence="16">
    <location>
        <position position="186"/>
    </location>
    <ligand>
        <name>heme b</name>
        <dbReference type="ChEBI" id="CHEBI:60344"/>
        <label>1</label>
    </ligand>
    <ligandPart>
        <name>Fe</name>
        <dbReference type="ChEBI" id="CHEBI:18248"/>
    </ligandPart>
</feature>
<feature type="transmembrane region" description="Helical" evidence="17">
    <location>
        <begin position="127"/>
        <end position="148"/>
    </location>
</feature>
<dbReference type="PANTHER" id="PTHR30598">
    <property type="entry name" value="NITRATE REDUCTASE PRIVATE CHAPERONE, REDOX ENZYME MATURATION PROTEIN REMP FAMILY"/>
    <property type="match status" value="1"/>
</dbReference>
<evidence type="ECO:0000256" key="7">
    <source>
        <dbReference type="ARBA" id="ARBA00022723"/>
    </source>
</evidence>
<protein>
    <recommendedName>
        <fullName evidence="2">nitrate reductase (quinone)</fullName>
        <ecNumber evidence="2">1.7.5.1</ecNumber>
    </recommendedName>
</protein>
<keyword evidence="5 16" id="KW-0349">Heme</keyword>
<dbReference type="InterPro" id="IPR023234">
    <property type="entry name" value="NarG-like_domain"/>
</dbReference>
<keyword evidence="11 16" id="KW-0408">Iron</keyword>
<evidence type="ECO:0000259" key="18">
    <source>
        <dbReference type="Pfam" id="PF02665"/>
    </source>
</evidence>
<dbReference type="GO" id="GO:0020037">
    <property type="term" value="F:heme binding"/>
    <property type="evidence" value="ECO:0007669"/>
    <property type="project" value="TreeGrafter"/>
</dbReference>
<comment type="subunit">
    <text evidence="15">Dimer of heterotrimers each composed of an alpha, a beta and a gamma chain. Alpha and beta are catalytic chains; gamma chains are involved in binding the enzyme complex to the cytoplasmic membrane.</text>
</comment>
<keyword evidence="20" id="KW-1185">Reference proteome</keyword>
<keyword evidence="6 17" id="KW-0812">Transmembrane</keyword>
<sequence length="224" mass="25232">MNHFLFGIYPYIALVVFVLGSLVRYDRDQYTWKTGSSQLLESKQLRKGSAAFHVGIIAVLAGHFVGLLTPHQVWDFLGVTASFKQAFAMGMGGLFGLICLYGIVILLHRRITNPRVRATTSDMDLLILLLIFAQLLLGLFSIFVSAGHMDGQEMLKLMAWAQHIVILDGAYAAEQVVDVHWIFKAHITLGMTLFVLFPFSRLVHIWSVPVKYFSRNYQVVRSKG</sequence>
<dbReference type="Proteomes" id="UP000000466">
    <property type="component" value="Chromosome"/>
</dbReference>
<dbReference type="EMBL" id="CP003746">
    <property type="protein sequence ID" value="AFV00292.1"/>
    <property type="molecule type" value="Genomic_DNA"/>
</dbReference>
<dbReference type="NCBIfam" id="TIGR00351">
    <property type="entry name" value="narI"/>
    <property type="match status" value="1"/>
</dbReference>
<dbReference type="InterPro" id="IPR051936">
    <property type="entry name" value="Heme-iron_electron_transfer"/>
</dbReference>
<evidence type="ECO:0000256" key="3">
    <source>
        <dbReference type="ARBA" id="ARBA00022448"/>
    </source>
</evidence>
<evidence type="ECO:0000256" key="10">
    <source>
        <dbReference type="ARBA" id="ARBA00023002"/>
    </source>
</evidence>
<dbReference type="GO" id="GO:0009055">
    <property type="term" value="F:electron transfer activity"/>
    <property type="evidence" value="ECO:0007669"/>
    <property type="project" value="TreeGrafter"/>
</dbReference>
<dbReference type="FunFam" id="1.20.950.20:FF:000001">
    <property type="entry name" value="Respiratory nitrate reductase subunit gamma"/>
    <property type="match status" value="1"/>
</dbReference>
<dbReference type="HOGENOM" id="CLU_092378_1_0_6"/>
<evidence type="ECO:0000256" key="4">
    <source>
        <dbReference type="ARBA" id="ARBA00022475"/>
    </source>
</evidence>
<evidence type="ECO:0000256" key="13">
    <source>
        <dbReference type="ARBA" id="ARBA00023136"/>
    </source>
</evidence>
<feature type="domain" description="NarG-like" evidence="18">
    <location>
        <begin position="2"/>
        <end position="223"/>
    </location>
</feature>
<comment type="catalytic activity">
    <reaction evidence="14">
        <text>nitrate + a quinol = a quinone + nitrite + H2O</text>
        <dbReference type="Rhea" id="RHEA:56144"/>
        <dbReference type="ChEBI" id="CHEBI:15377"/>
        <dbReference type="ChEBI" id="CHEBI:16301"/>
        <dbReference type="ChEBI" id="CHEBI:17632"/>
        <dbReference type="ChEBI" id="CHEBI:24646"/>
        <dbReference type="ChEBI" id="CHEBI:132124"/>
        <dbReference type="EC" id="1.7.5.1"/>
    </reaction>
</comment>
<feature type="transmembrane region" description="Helical" evidence="17">
    <location>
        <begin position="6"/>
        <end position="25"/>
    </location>
</feature>
<feature type="binding site" description="axial binding residue" evidence="16">
    <location>
        <position position="53"/>
    </location>
    <ligand>
        <name>heme b</name>
        <dbReference type="ChEBI" id="CHEBI:60344"/>
        <label>1</label>
    </ligand>
    <ligandPart>
        <name>Fe</name>
        <dbReference type="ChEBI" id="CHEBI:18248"/>
    </ligandPart>
</feature>
<keyword evidence="13 17" id="KW-0472">Membrane</keyword>
<evidence type="ECO:0000256" key="6">
    <source>
        <dbReference type="ARBA" id="ARBA00022692"/>
    </source>
</evidence>
<dbReference type="GO" id="GO:0042128">
    <property type="term" value="P:nitrate assimilation"/>
    <property type="evidence" value="ECO:0007669"/>
    <property type="project" value="UniProtKB-KW"/>
</dbReference>
<reference evidence="19 20" key="1">
    <citation type="journal article" date="2013" name="Genome Announc.">
        <title>Complete genome sequence of Simiduia agarivorans SA1(T), a marine bacterium able to degrade a variety of polysaccharides.</title>
        <authorList>
            <person name="Lin S.Y."/>
            <person name="Shieh W.Y."/>
            <person name="Chen J.S."/>
            <person name="Tang S.L."/>
        </authorList>
    </citation>
    <scope>NUCLEOTIDE SEQUENCE [LARGE SCALE GENOMIC DNA]</scope>
    <source>
        <strain evidence="20">DSM 21679 / JCM 13881 / BCRC 17597 / SA1</strain>
    </source>
</reference>
<evidence type="ECO:0000256" key="11">
    <source>
        <dbReference type="ARBA" id="ARBA00023004"/>
    </source>
</evidence>
<feature type="transmembrane region" description="Helical" evidence="17">
    <location>
        <begin position="45"/>
        <end position="66"/>
    </location>
</feature>
<evidence type="ECO:0000256" key="2">
    <source>
        <dbReference type="ARBA" id="ARBA00012500"/>
    </source>
</evidence>
<dbReference type="GO" id="GO:0046872">
    <property type="term" value="F:metal ion binding"/>
    <property type="evidence" value="ECO:0007669"/>
    <property type="project" value="UniProtKB-KW"/>
</dbReference>
<keyword evidence="8" id="KW-0249">Electron transport</keyword>
<evidence type="ECO:0000256" key="9">
    <source>
        <dbReference type="ARBA" id="ARBA00022989"/>
    </source>
</evidence>
<accession>K4KMP9</accession>
<evidence type="ECO:0000313" key="20">
    <source>
        <dbReference type="Proteomes" id="UP000000466"/>
    </source>
</evidence>
<dbReference type="Pfam" id="PF02665">
    <property type="entry name" value="Nitrate_red_gam"/>
    <property type="match status" value="1"/>
</dbReference>
<evidence type="ECO:0000256" key="5">
    <source>
        <dbReference type="ARBA" id="ARBA00022617"/>
    </source>
</evidence>
<dbReference type="SUPFAM" id="SSF103501">
    <property type="entry name" value="Respiratory nitrate reductase 1 gamma chain"/>
    <property type="match status" value="1"/>
</dbReference>
<keyword evidence="4" id="KW-1003">Cell membrane</keyword>
<evidence type="ECO:0000256" key="16">
    <source>
        <dbReference type="PIRSR" id="PIRSR603816-1"/>
    </source>
</evidence>
<name>K4KMP9_SIMAS</name>
<keyword evidence="3" id="KW-0813">Transport</keyword>
<dbReference type="GO" id="GO:0019645">
    <property type="term" value="P:anaerobic electron transport chain"/>
    <property type="evidence" value="ECO:0007669"/>
    <property type="project" value="UniProtKB-ARBA"/>
</dbReference>
<gene>
    <name evidence="19" type="ordered locus">M5M_15795</name>
</gene>
<comment type="subcellular location">
    <subcellularLocation>
        <location evidence="1">Cell membrane</location>
        <topology evidence="1">Multi-pass membrane protein</topology>
    </subcellularLocation>
</comment>
<evidence type="ECO:0000256" key="14">
    <source>
        <dbReference type="ARBA" id="ARBA00048294"/>
    </source>
</evidence>
<feature type="transmembrane region" description="Helical" evidence="17">
    <location>
        <begin position="86"/>
        <end position="107"/>
    </location>
</feature>
<dbReference type="eggNOG" id="COG2181">
    <property type="taxonomic scope" value="Bacteria"/>
</dbReference>
<dbReference type="KEGG" id="saga:M5M_15795"/>